<evidence type="ECO:0000313" key="1">
    <source>
        <dbReference type="EMBL" id="MCG2431930.1"/>
    </source>
</evidence>
<keyword evidence="2" id="KW-1185">Reference proteome</keyword>
<proteinExistence type="predicted"/>
<dbReference type="EMBL" id="JAIRBB010000014">
    <property type="protein sequence ID" value="MCG2431930.1"/>
    <property type="molecule type" value="Genomic_DNA"/>
</dbReference>
<dbReference type="Proteomes" id="UP001139462">
    <property type="component" value="Unassembled WGS sequence"/>
</dbReference>
<dbReference type="RefSeq" id="WP_237609009.1">
    <property type="nucleotide sequence ID" value="NZ_JAIRBB010000014.1"/>
</dbReference>
<dbReference type="AlphaFoldDB" id="A0A9X1R2H1"/>
<accession>A0A9X1R2H1</accession>
<gene>
    <name evidence="1" type="ORF">K8344_12425</name>
</gene>
<sequence length="122" mass="14004">MNTINVKLTNSKISQPIDVVVATIEKDFIDVSEIVTQNRFPYLLCLPAESVVALLDFTNVSPYEIWYFDDEFKFSGKGFSLISGKGSFRIQTRAKYIVLWNLKSQYYNKHAPKKCNEVSLII</sequence>
<protein>
    <submittedName>
        <fullName evidence="1">Uncharacterized protein</fullName>
    </submittedName>
</protein>
<reference evidence="1" key="1">
    <citation type="submission" date="2021-09" db="EMBL/GenBank/DDBJ databases">
        <title>Genome of Aequorivita sp. strain F64183.</title>
        <authorList>
            <person name="Wang Y."/>
        </authorList>
    </citation>
    <scope>NUCLEOTIDE SEQUENCE</scope>
    <source>
        <strain evidence="1">F64183</strain>
    </source>
</reference>
<comment type="caution">
    <text evidence="1">The sequence shown here is derived from an EMBL/GenBank/DDBJ whole genome shotgun (WGS) entry which is preliminary data.</text>
</comment>
<evidence type="ECO:0000313" key="2">
    <source>
        <dbReference type="Proteomes" id="UP001139462"/>
    </source>
</evidence>
<organism evidence="1 2">
    <name type="scientific">Aequorivita xiaoshiensis</name>
    <dbReference type="NCBI Taxonomy" id="2874476"/>
    <lineage>
        <taxon>Bacteria</taxon>
        <taxon>Pseudomonadati</taxon>
        <taxon>Bacteroidota</taxon>
        <taxon>Flavobacteriia</taxon>
        <taxon>Flavobacteriales</taxon>
        <taxon>Flavobacteriaceae</taxon>
        <taxon>Aequorivita</taxon>
    </lineage>
</organism>
<name>A0A9X1R2H1_9FLAO</name>